<protein>
    <recommendedName>
        <fullName evidence="1">anthranilate synthase</fullName>
        <ecNumber evidence="1">4.1.3.27</ecNumber>
    </recommendedName>
</protein>
<dbReference type="EMBL" id="FJ768957">
    <property type="protein sequence ID" value="ACN39029.1"/>
    <property type="molecule type" value="Genomic_DNA"/>
</dbReference>
<proteinExistence type="predicted"/>
<feature type="region of interest" description="Disordered" evidence="4">
    <location>
        <begin position="44"/>
        <end position="73"/>
    </location>
</feature>
<keyword evidence="2" id="KW-0456">Lyase</keyword>
<sequence length="637" mass="66137">MRPTTDAEVLERLYGADVPPFALLRRQRPDAPGPAPVELLFGDVDTGKSMGSSGSLDNAETAGSLDGAGPPGAAPGPGLLALLPFRHLAEHGLPCRDDGTPVRVLRVREHHVLPADAFTDPRLPGAGPLEWRDAGFTTTDTQYEDLVRGFVASDAARGGLNVLLRRDWTARLPDFRPAAAVDLFRRLLTAESGAYWTFVLHTGGARPLTLVGATPQGHVGVEGGRVVMNPLCGTYRLPPEGPDAGDLLAFLTDRKESEELATTVDAELAVLCGLSGPGVRVEGPFLRRMSHLLHTQCRISGPAAAGARETLARALFASTVVGSPYADACRAIHRHETTGRGYYGGVLALIGRDAAGAEELDSAAVIRTLVVDHRGEARLSVGATVGGRSSPEAEAAETRTKARTVLTALTAQPPAAAQTPAPRAPVLDAAVRDALDRRHAALSSFWTEGTVAPPVGAAPVLVLDPGGDPVAALAALLHLVTAVHGPAVVVRYDAPGAAETLVRHAGPVLLASGPGRPDDPGCVRMAALRRTAASLVRERPPGGPPVAGVGLGFQLLALAALPEARVVPRTGGTGLAREVEVFGRPVTAAFRNAHAIVSGPDGHEVVALGEQTVRGVQFRPESVLTTDGAGVLRRLLG</sequence>
<dbReference type="InterPro" id="IPR005801">
    <property type="entry name" value="ADC_synthase"/>
</dbReference>
<dbReference type="InterPro" id="IPR029062">
    <property type="entry name" value="Class_I_gatase-like"/>
</dbReference>
<dbReference type="PANTHER" id="PTHR11236">
    <property type="entry name" value="AMINOBENZOATE/ANTHRANILATE SYNTHASE"/>
    <property type="match status" value="1"/>
</dbReference>
<dbReference type="GO" id="GO:0004049">
    <property type="term" value="F:anthranilate synthase activity"/>
    <property type="evidence" value="ECO:0007669"/>
    <property type="project" value="UniProtKB-EC"/>
</dbReference>
<feature type="domain" description="Chorismate-utilising enzyme C-terminal" evidence="5">
    <location>
        <begin position="177"/>
        <end position="401"/>
    </location>
</feature>
<accession>C0LTT7</accession>
<name>C0LTT7_STRAH</name>
<dbReference type="SUPFAM" id="SSF56322">
    <property type="entry name" value="ADC synthase"/>
    <property type="match status" value="1"/>
</dbReference>
<comment type="catalytic activity">
    <reaction evidence="3">
        <text>chorismate + L-glutamine = anthranilate + pyruvate + L-glutamate + H(+)</text>
        <dbReference type="Rhea" id="RHEA:21732"/>
        <dbReference type="ChEBI" id="CHEBI:15361"/>
        <dbReference type="ChEBI" id="CHEBI:15378"/>
        <dbReference type="ChEBI" id="CHEBI:16567"/>
        <dbReference type="ChEBI" id="CHEBI:29748"/>
        <dbReference type="ChEBI" id="CHEBI:29985"/>
        <dbReference type="ChEBI" id="CHEBI:58359"/>
        <dbReference type="EC" id="4.1.3.27"/>
    </reaction>
</comment>
<evidence type="ECO:0000256" key="3">
    <source>
        <dbReference type="ARBA" id="ARBA00047683"/>
    </source>
</evidence>
<dbReference type="GO" id="GO:0000162">
    <property type="term" value="P:L-tryptophan biosynthetic process"/>
    <property type="evidence" value="ECO:0007669"/>
    <property type="project" value="TreeGrafter"/>
</dbReference>
<dbReference type="EC" id="4.1.3.27" evidence="1"/>
<evidence type="ECO:0000259" key="5">
    <source>
        <dbReference type="Pfam" id="PF00425"/>
    </source>
</evidence>
<dbReference type="AlphaFoldDB" id="C0LTT7"/>
<dbReference type="Gene3D" id="3.60.120.10">
    <property type="entry name" value="Anthranilate synthase"/>
    <property type="match status" value="1"/>
</dbReference>
<dbReference type="InterPro" id="IPR015890">
    <property type="entry name" value="Chorismate_C"/>
</dbReference>
<evidence type="ECO:0000256" key="2">
    <source>
        <dbReference type="ARBA" id="ARBA00023239"/>
    </source>
</evidence>
<evidence type="ECO:0000256" key="1">
    <source>
        <dbReference type="ARBA" id="ARBA00012266"/>
    </source>
</evidence>
<evidence type="ECO:0000256" key="4">
    <source>
        <dbReference type="SAM" id="MobiDB-lite"/>
    </source>
</evidence>
<dbReference type="PROSITE" id="PS51273">
    <property type="entry name" value="GATASE_TYPE_1"/>
    <property type="match status" value="1"/>
</dbReference>
<dbReference type="PANTHER" id="PTHR11236:SF49">
    <property type="entry name" value="ANTHRANILATE SYNTHASE COMPONENT 1"/>
    <property type="match status" value="1"/>
</dbReference>
<reference evidence="6" key="1">
    <citation type="journal article" date="2009" name="Appl. Environ. Microbiol.">
        <title>Cloning and characterization of the biosynthetic gene cluster for tomaymycin, an SJG-136 monomeric analog.</title>
        <authorList>
            <person name="Li W."/>
            <person name="Chou S."/>
            <person name="Khullar A."/>
            <person name="Gerratana B."/>
        </authorList>
    </citation>
    <scope>NUCLEOTIDE SEQUENCE</scope>
    <source>
        <strain evidence="6">ATCC 21353</strain>
    </source>
</reference>
<dbReference type="Gene3D" id="3.40.50.880">
    <property type="match status" value="1"/>
</dbReference>
<dbReference type="SUPFAM" id="SSF52317">
    <property type="entry name" value="Class I glutamine amidotransferase-like"/>
    <property type="match status" value="1"/>
</dbReference>
<gene>
    <name evidence="6" type="primary">tomP</name>
</gene>
<evidence type="ECO:0000313" key="6">
    <source>
        <dbReference type="EMBL" id="ACN39029.1"/>
    </source>
</evidence>
<dbReference type="Pfam" id="PF00425">
    <property type="entry name" value="Chorismate_bind"/>
    <property type="match status" value="1"/>
</dbReference>
<dbReference type="InterPro" id="IPR019999">
    <property type="entry name" value="Anth_synth_I-like"/>
</dbReference>
<feature type="compositionally biased region" description="Polar residues" evidence="4">
    <location>
        <begin position="49"/>
        <end position="58"/>
    </location>
</feature>
<organism evidence="6">
    <name type="scientific">Streptomyces achromogenes</name>
    <dbReference type="NCBI Taxonomy" id="67255"/>
    <lineage>
        <taxon>Bacteria</taxon>
        <taxon>Bacillati</taxon>
        <taxon>Actinomycetota</taxon>
        <taxon>Actinomycetes</taxon>
        <taxon>Kitasatosporales</taxon>
        <taxon>Streptomycetaceae</taxon>
        <taxon>Streptomyces</taxon>
    </lineage>
</organism>